<evidence type="ECO:0000256" key="3">
    <source>
        <dbReference type="ARBA" id="ARBA00022806"/>
    </source>
</evidence>
<evidence type="ECO:0000313" key="6">
    <source>
        <dbReference type="EMBL" id="KDP45031.1"/>
    </source>
</evidence>
<dbReference type="GO" id="GO:0004386">
    <property type="term" value="F:helicase activity"/>
    <property type="evidence" value="ECO:0007669"/>
    <property type="project" value="UniProtKB-KW"/>
</dbReference>
<dbReference type="KEGG" id="jcu:105648283"/>
<evidence type="ECO:0000313" key="7">
    <source>
        <dbReference type="Proteomes" id="UP000027138"/>
    </source>
</evidence>
<accession>A0A067L992</accession>
<evidence type="ECO:0000256" key="5">
    <source>
        <dbReference type="SAM" id="MobiDB-lite"/>
    </source>
</evidence>
<dbReference type="InterPro" id="IPR027417">
    <property type="entry name" value="P-loop_NTPase"/>
</dbReference>
<keyword evidence="4" id="KW-0067">ATP-binding</keyword>
<gene>
    <name evidence="6" type="ORF">JCGZ_01531</name>
</gene>
<dbReference type="STRING" id="180498.A0A067L992"/>
<dbReference type="GO" id="GO:0016787">
    <property type="term" value="F:hydrolase activity"/>
    <property type="evidence" value="ECO:0007669"/>
    <property type="project" value="UniProtKB-KW"/>
</dbReference>
<keyword evidence="3" id="KW-0347">Helicase</keyword>
<feature type="compositionally biased region" description="Basic residues" evidence="5">
    <location>
        <begin position="10"/>
        <end position="20"/>
    </location>
</feature>
<organism evidence="6 7">
    <name type="scientific">Jatropha curcas</name>
    <name type="common">Barbados nut</name>
    <dbReference type="NCBI Taxonomy" id="180498"/>
    <lineage>
        <taxon>Eukaryota</taxon>
        <taxon>Viridiplantae</taxon>
        <taxon>Streptophyta</taxon>
        <taxon>Embryophyta</taxon>
        <taxon>Tracheophyta</taxon>
        <taxon>Spermatophyta</taxon>
        <taxon>Magnoliopsida</taxon>
        <taxon>eudicotyledons</taxon>
        <taxon>Gunneridae</taxon>
        <taxon>Pentapetalae</taxon>
        <taxon>rosids</taxon>
        <taxon>fabids</taxon>
        <taxon>Malpighiales</taxon>
        <taxon>Euphorbiaceae</taxon>
        <taxon>Crotonoideae</taxon>
        <taxon>Jatropheae</taxon>
        <taxon>Jatropha</taxon>
    </lineage>
</organism>
<keyword evidence="7" id="KW-1185">Reference proteome</keyword>
<sequence>MGKGDDAVTRKKNKAKRKKLNRDSSNVSARVASIIAAKKRRLSGKRRMCQGMCFSLPTPDDPFNDQHGKMDFKVKDKKKIVPPQVKERTLTRGKKASLSKETPSRNNREMNNLEQKNEKFMNLRSEMKKSNNNLVKKNAIANRNKMIQLDGKDYNHEQQACEISDCPSKFFILCLNAIEKALHHEGTYNNEDKPLFVNPWGVEFLKCFSMGQDILETSGSLCTIEQIAWIISIAADTIARKEKEGLSLASPFLLFLVPSQEKAAKVRLVCKPLKDLGIHTVSLHPGASLDHQIRGLKSCEPEFLVSTPERLLELVSLKAIDISRVSFLVVDGLDSLYQDGSLGILNSIRQCISGNPNTVVFNNFFSSACVPALQNILTGSIHRLCLNDSICSQSACIVQNINVCSSEEEKLSKSIQVLRGAYDNQQCSQHLRVLYVVGKDCKSADLVKALEINGYSVSTGSNDDISDVDSSPDLDCRMKPTVSVINTQDIDTSDLGVYEIVILPNFVLSIDNYIQILTRMARYTIHGILHSLLTEEDAMLAGPLIEILEQCGQPVPEALRTLKS</sequence>
<dbReference type="OrthoDB" id="1902637at2759"/>
<dbReference type="EMBL" id="KK914240">
    <property type="protein sequence ID" value="KDP45031.1"/>
    <property type="molecule type" value="Genomic_DNA"/>
</dbReference>
<proteinExistence type="predicted"/>
<evidence type="ECO:0000256" key="4">
    <source>
        <dbReference type="ARBA" id="ARBA00022840"/>
    </source>
</evidence>
<feature type="region of interest" description="Disordered" evidence="5">
    <location>
        <begin position="1"/>
        <end position="29"/>
    </location>
</feature>
<dbReference type="SUPFAM" id="SSF52540">
    <property type="entry name" value="P-loop containing nucleoside triphosphate hydrolases"/>
    <property type="match status" value="1"/>
</dbReference>
<dbReference type="Gene3D" id="3.40.50.300">
    <property type="entry name" value="P-loop containing nucleotide triphosphate hydrolases"/>
    <property type="match status" value="1"/>
</dbReference>
<reference evidence="6 7" key="1">
    <citation type="journal article" date="2014" name="PLoS ONE">
        <title>Global Analysis of Gene Expression Profiles in Physic Nut (Jatropha curcas L.) Seedlings Exposed to Salt Stress.</title>
        <authorList>
            <person name="Zhang L."/>
            <person name="Zhang C."/>
            <person name="Wu P."/>
            <person name="Chen Y."/>
            <person name="Li M."/>
            <person name="Jiang H."/>
            <person name="Wu G."/>
        </authorList>
    </citation>
    <scope>NUCLEOTIDE SEQUENCE [LARGE SCALE GENOMIC DNA]</scope>
    <source>
        <strain evidence="7">cv. GZQX0401</strain>
        <tissue evidence="6">Young leaves</tissue>
    </source>
</reference>
<keyword evidence="2" id="KW-0378">Hydrolase</keyword>
<dbReference type="AlphaFoldDB" id="A0A067L992"/>
<dbReference type="Proteomes" id="UP000027138">
    <property type="component" value="Unassembled WGS sequence"/>
</dbReference>
<evidence type="ECO:0000256" key="2">
    <source>
        <dbReference type="ARBA" id="ARBA00022801"/>
    </source>
</evidence>
<feature type="region of interest" description="Disordered" evidence="5">
    <location>
        <begin position="88"/>
        <end position="107"/>
    </location>
</feature>
<name>A0A067L992_JATCU</name>
<dbReference type="GO" id="GO:0005524">
    <property type="term" value="F:ATP binding"/>
    <property type="evidence" value="ECO:0007669"/>
    <property type="project" value="UniProtKB-KW"/>
</dbReference>
<keyword evidence="1" id="KW-0547">Nucleotide-binding</keyword>
<dbReference type="PANTHER" id="PTHR47960">
    <property type="entry name" value="DEAD-BOX ATP-DEPENDENT RNA HELICASE 50"/>
    <property type="match status" value="1"/>
</dbReference>
<protein>
    <submittedName>
        <fullName evidence="6">Uncharacterized protein</fullName>
    </submittedName>
</protein>
<evidence type="ECO:0000256" key="1">
    <source>
        <dbReference type="ARBA" id="ARBA00022741"/>
    </source>
</evidence>